<evidence type="ECO:0000313" key="9">
    <source>
        <dbReference type="Proteomes" id="UP000245207"/>
    </source>
</evidence>
<dbReference type="NCBIfam" id="NF004790">
    <property type="entry name" value="PRK06136.1"/>
    <property type="match status" value="1"/>
</dbReference>
<dbReference type="NCBIfam" id="TIGR01469">
    <property type="entry name" value="cobA_cysG_Cterm"/>
    <property type="match status" value="1"/>
</dbReference>
<dbReference type="GO" id="GO:0004851">
    <property type="term" value="F:uroporphyrin-III C-methyltransferase activity"/>
    <property type="evidence" value="ECO:0007669"/>
    <property type="project" value="UniProtKB-EC"/>
</dbReference>
<evidence type="ECO:0000313" key="8">
    <source>
        <dbReference type="EMBL" id="PWA38913.1"/>
    </source>
</evidence>
<dbReference type="OrthoDB" id="508204at2759"/>
<dbReference type="InterPro" id="IPR050161">
    <property type="entry name" value="Siro_Cobalamin_biosynth"/>
</dbReference>
<dbReference type="InterPro" id="IPR003043">
    <property type="entry name" value="Uropor_MeTrfase_CS"/>
</dbReference>
<dbReference type="InterPro" id="IPR006366">
    <property type="entry name" value="CobA/CysG_C"/>
</dbReference>
<dbReference type="PANTHER" id="PTHR45790:SF3">
    <property type="entry name" value="S-ADENOSYL-L-METHIONINE-DEPENDENT UROPORPHYRINOGEN III METHYLTRANSFERASE, CHLOROPLASTIC"/>
    <property type="match status" value="1"/>
</dbReference>
<gene>
    <name evidence="8" type="ORF">CTI12_AA577120</name>
</gene>
<dbReference type="CDD" id="cd11642">
    <property type="entry name" value="SUMT"/>
    <property type="match status" value="1"/>
</dbReference>
<dbReference type="GO" id="GO:0032259">
    <property type="term" value="P:methylation"/>
    <property type="evidence" value="ECO:0007669"/>
    <property type="project" value="UniProtKB-KW"/>
</dbReference>
<dbReference type="InterPro" id="IPR014776">
    <property type="entry name" value="4pyrrole_Mease_sub2"/>
</dbReference>
<organism evidence="8 9">
    <name type="scientific">Artemisia annua</name>
    <name type="common">Sweet wormwood</name>
    <dbReference type="NCBI Taxonomy" id="35608"/>
    <lineage>
        <taxon>Eukaryota</taxon>
        <taxon>Viridiplantae</taxon>
        <taxon>Streptophyta</taxon>
        <taxon>Embryophyta</taxon>
        <taxon>Tracheophyta</taxon>
        <taxon>Spermatophyta</taxon>
        <taxon>Magnoliopsida</taxon>
        <taxon>eudicotyledons</taxon>
        <taxon>Gunneridae</taxon>
        <taxon>Pentapetalae</taxon>
        <taxon>asterids</taxon>
        <taxon>campanulids</taxon>
        <taxon>Asterales</taxon>
        <taxon>Asteraceae</taxon>
        <taxon>Asteroideae</taxon>
        <taxon>Anthemideae</taxon>
        <taxon>Artemisiinae</taxon>
        <taxon>Artemisia</taxon>
    </lineage>
</organism>
<dbReference type="PANTHER" id="PTHR45790">
    <property type="entry name" value="SIROHEME SYNTHASE-RELATED"/>
    <property type="match status" value="1"/>
</dbReference>
<dbReference type="Gene3D" id="3.40.1010.10">
    <property type="entry name" value="Cobalt-precorrin-4 Transmethylase, Domain 1"/>
    <property type="match status" value="1"/>
</dbReference>
<dbReference type="SUPFAM" id="SSF53790">
    <property type="entry name" value="Tetrapyrrole methylase"/>
    <property type="match status" value="1"/>
</dbReference>
<feature type="domain" description="Tetrapyrrole methylase" evidence="7">
    <location>
        <begin position="101"/>
        <end position="318"/>
    </location>
</feature>
<dbReference type="Gene3D" id="3.30.950.10">
    <property type="entry name" value="Methyltransferase, Cobalt-precorrin-4 Transmethylase, Domain 2"/>
    <property type="match status" value="1"/>
</dbReference>
<comment type="similarity">
    <text evidence="6">Belongs to the precorrin methyltransferase family.</text>
</comment>
<keyword evidence="9" id="KW-1185">Reference proteome</keyword>
<keyword evidence="2 6" id="KW-0489">Methyltransferase</keyword>
<dbReference type="EMBL" id="PKPP01015146">
    <property type="protein sequence ID" value="PWA38913.1"/>
    <property type="molecule type" value="Genomic_DNA"/>
</dbReference>
<name>A0A2U1KQD2_ARTAN</name>
<sequence length="578" mass="64895">MVHRIILLSPLWPPLYSRPAYHHRLPPFQKHSKERYQRDKWVFKSQLEKENPYDQKPQNSSNFTTRDYEIAIQLPELKNLLKVLKEKRLENNEGLFYNGNVYLVGTGPGDPDLLTLKALKVIKKADLVLYDRLVSNDVLDLVGPDAKLLYVGKTAGYHSRTQEEIHELLLSFAEVGANVVRLKGGDPLVFGRGGEEMDFLQQKGIQVKVIPGYPFHVGITAASGIAAELGVPLTHRGVANSVRFLTGHSRKGGADPLFVAENAADPDSTLVVYMGLSTLPSLVSKLIQHGLPPDTPAAAVERGTTPQQRIVLAELKDLADKITSEEFVSPTLIFIGKVVALSPLWPQHCSQESECLIPHRLGNGGWLRIRAVNGNQFCELESPKKDYGRNNENHGERVELTQICEIYFFEDFGGEEIHKNFNMYGLCKMCDVNTGGWKVSWLLGEMKKMEESPRFCKVVAYEFKLLKGADDLKVRSPSVYLQLLLVSTAWFSRFGTKFSGNQPTLLGSLVKTIAMVTASTLILDVEETQFLDFDIFIVVSIFRHLDGKCLGTQGVVSGSHFDRYLLHRFWLLVVGTWW</sequence>
<dbReference type="InterPro" id="IPR000878">
    <property type="entry name" value="4pyrrol_Mease"/>
</dbReference>
<proteinExistence type="inferred from homology"/>
<reference evidence="8 9" key="1">
    <citation type="journal article" date="2018" name="Mol. Plant">
        <title>The genome of Artemisia annua provides insight into the evolution of Asteraceae family and artemisinin biosynthesis.</title>
        <authorList>
            <person name="Shen Q."/>
            <person name="Zhang L."/>
            <person name="Liao Z."/>
            <person name="Wang S."/>
            <person name="Yan T."/>
            <person name="Shi P."/>
            <person name="Liu M."/>
            <person name="Fu X."/>
            <person name="Pan Q."/>
            <person name="Wang Y."/>
            <person name="Lv Z."/>
            <person name="Lu X."/>
            <person name="Zhang F."/>
            <person name="Jiang W."/>
            <person name="Ma Y."/>
            <person name="Chen M."/>
            <person name="Hao X."/>
            <person name="Li L."/>
            <person name="Tang Y."/>
            <person name="Lv G."/>
            <person name="Zhou Y."/>
            <person name="Sun X."/>
            <person name="Brodelius P.E."/>
            <person name="Rose J.K.C."/>
            <person name="Tang K."/>
        </authorList>
    </citation>
    <scope>NUCLEOTIDE SEQUENCE [LARGE SCALE GENOMIC DNA]</scope>
    <source>
        <strain evidence="9">cv. Huhao1</strain>
        <tissue evidence="8">Leaf</tissue>
    </source>
</reference>
<evidence type="ECO:0000256" key="1">
    <source>
        <dbReference type="ARBA" id="ARBA00012162"/>
    </source>
</evidence>
<evidence type="ECO:0000256" key="3">
    <source>
        <dbReference type="ARBA" id="ARBA00022679"/>
    </source>
</evidence>
<dbReference type="PROSITE" id="PS00840">
    <property type="entry name" value="SUMT_2"/>
    <property type="match status" value="1"/>
</dbReference>
<dbReference type="FunFam" id="3.40.1010.10:FF:000001">
    <property type="entry name" value="Siroheme synthase"/>
    <property type="match status" value="1"/>
</dbReference>
<keyword evidence="5" id="KW-0627">Porphyrin biosynthesis</keyword>
<evidence type="ECO:0000256" key="2">
    <source>
        <dbReference type="ARBA" id="ARBA00022603"/>
    </source>
</evidence>
<evidence type="ECO:0000256" key="6">
    <source>
        <dbReference type="RuleBase" id="RU003960"/>
    </source>
</evidence>
<dbReference type="PROSITE" id="PS00839">
    <property type="entry name" value="SUMT_1"/>
    <property type="match status" value="1"/>
</dbReference>
<comment type="caution">
    <text evidence="8">The sequence shown here is derived from an EMBL/GenBank/DDBJ whole genome shotgun (WGS) entry which is preliminary data.</text>
</comment>
<keyword evidence="3 6" id="KW-0808">Transferase</keyword>
<dbReference type="InterPro" id="IPR035996">
    <property type="entry name" value="4pyrrol_Methylase_sf"/>
</dbReference>
<dbReference type="Pfam" id="PF00590">
    <property type="entry name" value="TP_methylase"/>
    <property type="match status" value="1"/>
</dbReference>
<dbReference type="FunFam" id="3.30.950.10:FF:000001">
    <property type="entry name" value="Siroheme synthase"/>
    <property type="match status" value="1"/>
</dbReference>
<protein>
    <recommendedName>
        <fullName evidence="1">uroporphyrinogen-III C-methyltransferase</fullName>
        <ecNumber evidence="1">2.1.1.107</ecNumber>
    </recommendedName>
</protein>
<accession>A0A2U1KQD2</accession>
<dbReference type="Proteomes" id="UP000245207">
    <property type="component" value="Unassembled WGS sequence"/>
</dbReference>
<dbReference type="AlphaFoldDB" id="A0A2U1KQD2"/>
<evidence type="ECO:0000256" key="4">
    <source>
        <dbReference type="ARBA" id="ARBA00022691"/>
    </source>
</evidence>
<dbReference type="InterPro" id="IPR014777">
    <property type="entry name" value="4pyrrole_Mease_sub1"/>
</dbReference>
<evidence type="ECO:0000256" key="5">
    <source>
        <dbReference type="ARBA" id="ARBA00023244"/>
    </source>
</evidence>
<keyword evidence="4" id="KW-0949">S-adenosyl-L-methionine</keyword>
<dbReference type="EC" id="2.1.1.107" evidence="1"/>
<dbReference type="GO" id="GO:0019354">
    <property type="term" value="P:siroheme biosynthetic process"/>
    <property type="evidence" value="ECO:0007669"/>
    <property type="project" value="InterPro"/>
</dbReference>
<evidence type="ECO:0000259" key="7">
    <source>
        <dbReference type="Pfam" id="PF00590"/>
    </source>
</evidence>
<dbReference type="STRING" id="35608.A0A2U1KQD2"/>